<dbReference type="GO" id="GO:0008270">
    <property type="term" value="F:zinc ion binding"/>
    <property type="evidence" value="ECO:0007669"/>
    <property type="project" value="UniProtKB-KW"/>
</dbReference>
<organism evidence="6 7">
    <name type="scientific">Paludibaculum fermentans</name>
    <dbReference type="NCBI Taxonomy" id="1473598"/>
    <lineage>
        <taxon>Bacteria</taxon>
        <taxon>Pseudomonadati</taxon>
        <taxon>Acidobacteriota</taxon>
        <taxon>Terriglobia</taxon>
        <taxon>Bryobacterales</taxon>
        <taxon>Bryobacteraceae</taxon>
        <taxon>Paludibaculum</taxon>
    </lineage>
</organism>
<dbReference type="SUPFAM" id="SSF57716">
    <property type="entry name" value="Glucocorticoid receptor-like (DNA-binding domain)"/>
    <property type="match status" value="1"/>
</dbReference>
<evidence type="ECO:0000313" key="6">
    <source>
        <dbReference type="EMBL" id="QOY88885.1"/>
    </source>
</evidence>
<reference evidence="6 7" key="1">
    <citation type="submission" date="2020-10" db="EMBL/GenBank/DDBJ databases">
        <title>Complete genome sequence of Paludibaculum fermentans P105T, a facultatively anaerobic acidobacterium capable of dissimilatory Fe(III) reduction.</title>
        <authorList>
            <person name="Dedysh S.N."/>
            <person name="Beletsky A.V."/>
            <person name="Kulichevskaya I.S."/>
            <person name="Mardanov A.V."/>
            <person name="Ravin N.V."/>
        </authorList>
    </citation>
    <scope>NUCLEOTIDE SEQUENCE [LARGE SCALE GENOMIC DNA]</scope>
    <source>
        <strain evidence="6 7">P105</strain>
    </source>
</reference>
<feature type="domain" description="Zinc finger DksA/TraR C4-type" evidence="5">
    <location>
        <begin position="74"/>
        <end position="108"/>
    </location>
</feature>
<protein>
    <submittedName>
        <fullName evidence="6">TraR/DksA family transcriptional regulator</fullName>
    </submittedName>
</protein>
<dbReference type="RefSeq" id="WP_194450548.1">
    <property type="nucleotide sequence ID" value="NZ_CP063849.1"/>
</dbReference>
<dbReference type="InterPro" id="IPR037187">
    <property type="entry name" value="DnaK_N"/>
</dbReference>
<dbReference type="PROSITE" id="PS01102">
    <property type="entry name" value="ZF_DKSA_1"/>
    <property type="match status" value="1"/>
</dbReference>
<dbReference type="PROSITE" id="PS51128">
    <property type="entry name" value="ZF_DKSA_2"/>
    <property type="match status" value="1"/>
</dbReference>
<accession>A0A7S7SMA5</accession>
<keyword evidence="1" id="KW-0479">Metal-binding</keyword>
<dbReference type="Gene3D" id="1.20.120.910">
    <property type="entry name" value="DksA, coiled-coil domain"/>
    <property type="match status" value="1"/>
</dbReference>
<dbReference type="SUPFAM" id="SSF109635">
    <property type="entry name" value="DnaK suppressor protein DksA, alpha-hairpin domain"/>
    <property type="match status" value="1"/>
</dbReference>
<dbReference type="PANTHER" id="PTHR33823:SF4">
    <property type="entry name" value="GENERAL STRESS PROTEIN 16O"/>
    <property type="match status" value="1"/>
</dbReference>
<proteinExistence type="predicted"/>
<dbReference type="Proteomes" id="UP000593892">
    <property type="component" value="Chromosome"/>
</dbReference>
<dbReference type="InterPro" id="IPR020458">
    <property type="entry name" value="Znf_DskA_TraR_CS"/>
</dbReference>
<evidence type="ECO:0000256" key="3">
    <source>
        <dbReference type="ARBA" id="ARBA00022833"/>
    </source>
</evidence>
<evidence type="ECO:0000259" key="5">
    <source>
        <dbReference type="Pfam" id="PF01258"/>
    </source>
</evidence>
<keyword evidence="2" id="KW-0863">Zinc-finger</keyword>
<dbReference type="InterPro" id="IPR000962">
    <property type="entry name" value="Znf_DskA_TraR"/>
</dbReference>
<evidence type="ECO:0000256" key="4">
    <source>
        <dbReference type="PROSITE-ProRule" id="PRU00510"/>
    </source>
</evidence>
<evidence type="ECO:0000313" key="7">
    <source>
        <dbReference type="Proteomes" id="UP000593892"/>
    </source>
</evidence>
<sequence length="132" mass="14953">MKTLETLRPKEILMARARELERIVRSRDLAIEPVADPLDEIQQAADRELAIETADRASAKLAEIRIALDRLADGSYGICSDCDDDIAPNRLRAVPWASRCIRCQERFEDRGEVEEADFDDMPVRRKGLQDAA</sequence>
<dbReference type="KEGG" id="pfer:IRI77_02680"/>
<name>A0A7S7SMA5_PALFE</name>
<evidence type="ECO:0000256" key="2">
    <source>
        <dbReference type="ARBA" id="ARBA00022771"/>
    </source>
</evidence>
<evidence type="ECO:0000256" key="1">
    <source>
        <dbReference type="ARBA" id="ARBA00022723"/>
    </source>
</evidence>
<dbReference type="EMBL" id="CP063849">
    <property type="protein sequence ID" value="QOY88885.1"/>
    <property type="molecule type" value="Genomic_DNA"/>
</dbReference>
<gene>
    <name evidence="6" type="ORF">IRI77_02680</name>
</gene>
<feature type="zinc finger region" description="dksA C4-type" evidence="4">
    <location>
        <begin position="79"/>
        <end position="103"/>
    </location>
</feature>
<dbReference type="AlphaFoldDB" id="A0A7S7SMA5"/>
<keyword evidence="7" id="KW-1185">Reference proteome</keyword>
<dbReference type="Pfam" id="PF01258">
    <property type="entry name" value="zf-dskA_traR"/>
    <property type="match status" value="1"/>
</dbReference>
<keyword evidence="3" id="KW-0862">Zinc</keyword>
<dbReference type="PANTHER" id="PTHR33823">
    <property type="entry name" value="RNA POLYMERASE-BINDING TRANSCRIPTION FACTOR DKSA-RELATED"/>
    <property type="match status" value="1"/>
</dbReference>